<dbReference type="EMBL" id="NHOG01000016">
    <property type="protein sequence ID" value="OVZ79613.1"/>
    <property type="molecule type" value="Genomic_DNA"/>
</dbReference>
<proteinExistence type="predicted"/>
<organism evidence="1 2">
    <name type="scientific">Yersinia kristensenii</name>
    <dbReference type="NCBI Taxonomy" id="28152"/>
    <lineage>
        <taxon>Bacteria</taxon>
        <taxon>Pseudomonadati</taxon>
        <taxon>Pseudomonadota</taxon>
        <taxon>Gammaproteobacteria</taxon>
        <taxon>Enterobacterales</taxon>
        <taxon>Yersiniaceae</taxon>
        <taxon>Yersinia</taxon>
    </lineage>
</organism>
<protein>
    <submittedName>
        <fullName evidence="1">Uncharacterized protein</fullName>
    </submittedName>
</protein>
<dbReference type="AlphaFoldDB" id="A0AB73NIV2"/>
<evidence type="ECO:0000313" key="1">
    <source>
        <dbReference type="EMBL" id="OVZ79613.1"/>
    </source>
</evidence>
<reference evidence="1 2" key="1">
    <citation type="submission" date="2017-05" db="EMBL/GenBank/DDBJ databases">
        <title>Whole genome sequencing of Yersinia kristensenii.</title>
        <authorList>
            <person name="Campioni F."/>
        </authorList>
    </citation>
    <scope>NUCLEOTIDE SEQUENCE [LARGE SCALE GENOMIC DNA]</scope>
    <source>
        <strain evidence="1 2">CFSAN060538</strain>
    </source>
</reference>
<accession>A0AB73NIV2</accession>
<sequence length="66" mass="7627">MAHILLSRTYKSNNFSQLTFICTIHTQHGQFHVKKSVLSTEKIAFIVMQPEIEKKEIILITPLNES</sequence>
<name>A0AB73NIV2_YERKR</name>
<evidence type="ECO:0000313" key="2">
    <source>
        <dbReference type="Proteomes" id="UP000195840"/>
    </source>
</evidence>
<dbReference type="Proteomes" id="UP000195840">
    <property type="component" value="Unassembled WGS sequence"/>
</dbReference>
<keyword evidence="2" id="KW-1185">Reference proteome</keyword>
<gene>
    <name evidence="1" type="ORF">CBW52_13640</name>
</gene>
<comment type="caution">
    <text evidence="1">The sequence shown here is derived from an EMBL/GenBank/DDBJ whole genome shotgun (WGS) entry which is preliminary data.</text>
</comment>